<dbReference type="InterPro" id="IPR020422">
    <property type="entry name" value="TYR_PHOSPHATASE_DUAL_dom"/>
</dbReference>
<evidence type="ECO:0000256" key="4">
    <source>
        <dbReference type="ARBA" id="ARBA00022912"/>
    </source>
</evidence>
<dbReference type="CDD" id="cd14518">
    <property type="entry name" value="DSP_fungal_YVH1"/>
    <property type="match status" value="1"/>
</dbReference>
<dbReference type="PIRSF" id="PIRSF000941">
    <property type="entry name" value="DUSP12"/>
    <property type="match status" value="1"/>
</dbReference>
<protein>
    <recommendedName>
        <fullName evidence="2">protein-tyrosine-phosphatase</fullName>
        <ecNumber evidence="2">3.1.3.48</ecNumber>
    </recommendedName>
</protein>
<evidence type="ECO:0000259" key="6">
    <source>
        <dbReference type="PROSITE" id="PS50056"/>
    </source>
</evidence>
<dbReference type="EC" id="3.1.3.48" evidence="2"/>
<keyword evidence="8" id="KW-1185">Reference proteome</keyword>
<evidence type="ECO:0000256" key="2">
    <source>
        <dbReference type="ARBA" id="ARBA00013064"/>
    </source>
</evidence>
<name>A0ABP0ZEL3_9ASCO</name>
<comment type="similarity">
    <text evidence="1">Belongs to the protein-tyrosine phosphatase family. Non-receptor class dual specificity subfamily.</text>
</comment>
<dbReference type="PROSITE" id="PS50056">
    <property type="entry name" value="TYR_PHOSPHATASE_2"/>
    <property type="match status" value="1"/>
</dbReference>
<dbReference type="Proteomes" id="UP001497383">
    <property type="component" value="Chromosome 1"/>
</dbReference>
<keyword evidence="4" id="KW-0904">Protein phosphatase</keyword>
<evidence type="ECO:0000313" key="8">
    <source>
        <dbReference type="Proteomes" id="UP001497383"/>
    </source>
</evidence>
<feature type="domain" description="Tyrosine specific protein phosphatases" evidence="6">
    <location>
        <begin position="66"/>
        <end position="127"/>
    </location>
</feature>
<dbReference type="InterPro" id="IPR029021">
    <property type="entry name" value="Prot-tyrosine_phosphatase-like"/>
</dbReference>
<dbReference type="Gene3D" id="3.90.190.10">
    <property type="entry name" value="Protein tyrosine phosphatase superfamily"/>
    <property type="match status" value="1"/>
</dbReference>
<dbReference type="SMART" id="SM00195">
    <property type="entry name" value="DSPc"/>
    <property type="match status" value="1"/>
</dbReference>
<dbReference type="RefSeq" id="XP_066827755.1">
    <property type="nucleotide sequence ID" value="XM_066976779.1"/>
</dbReference>
<dbReference type="PANTHER" id="PTHR45848:SF4">
    <property type="entry name" value="DUAL SPECIFICITY PROTEIN PHOSPHATASE 12"/>
    <property type="match status" value="1"/>
</dbReference>
<dbReference type="SUPFAM" id="SSF52799">
    <property type="entry name" value="(Phosphotyrosine protein) phosphatases II"/>
    <property type="match status" value="1"/>
</dbReference>
<evidence type="ECO:0000256" key="1">
    <source>
        <dbReference type="ARBA" id="ARBA00008601"/>
    </source>
</evidence>
<feature type="domain" description="Tyrosine-protein phosphatase" evidence="5">
    <location>
        <begin position="2"/>
        <end position="145"/>
    </location>
</feature>
<dbReference type="InterPro" id="IPR000340">
    <property type="entry name" value="Dual-sp_phosphatase_cat-dom"/>
</dbReference>
<sequence length="320" mass="36399">MSATRILGGIYLSSIEPINKETDLRAEYNISSILSVLPGEISETFTSNYNWKQISVTDEVTTNLIQHFDECCDFIDKATENGGKVLVHCAQGVSRSVTVIMAYLMKKHKLMWMQALHAVRRKEPAVMPNRGFLEQLSLYADMNYKVDPENPKYKAFLKKLSLEQDPTGEQLRQETMAAKEQFYSSTNVNESGAAKTASTYDLRCRKCRNVLANNSHVDEHEVPQAESKQSKFIKTAPNSRRIISVQNASDSCSHFFVKEPMDWMRKELENEAIEGKFQCPKCDAKVGGYSWRGSRCSCGKWMVPALHLQQSKLDKMYTHL</sequence>
<dbReference type="InterPro" id="IPR000387">
    <property type="entry name" value="Tyr_Pase_dom"/>
</dbReference>
<gene>
    <name evidence="7" type="ORF">LODBEIA_P08170</name>
</gene>
<evidence type="ECO:0000256" key="3">
    <source>
        <dbReference type="ARBA" id="ARBA00022801"/>
    </source>
</evidence>
<dbReference type="PROSITE" id="PS50054">
    <property type="entry name" value="TYR_PHOSPHATASE_DUAL"/>
    <property type="match status" value="1"/>
</dbReference>
<dbReference type="EMBL" id="OZ022405">
    <property type="protein sequence ID" value="CAK9436259.1"/>
    <property type="molecule type" value="Genomic_DNA"/>
</dbReference>
<keyword evidence="3" id="KW-0378">Hydrolase</keyword>
<accession>A0ABP0ZEL3</accession>
<reference evidence="7 8" key="1">
    <citation type="submission" date="2024-03" db="EMBL/GenBank/DDBJ databases">
        <authorList>
            <person name="Brejova B."/>
        </authorList>
    </citation>
    <scope>NUCLEOTIDE SEQUENCE [LARGE SCALE GENOMIC DNA]</scope>
    <source>
        <strain evidence="7 8">CBS 14171</strain>
    </source>
</reference>
<organism evidence="7 8">
    <name type="scientific">Lodderomyces beijingensis</name>
    <dbReference type="NCBI Taxonomy" id="1775926"/>
    <lineage>
        <taxon>Eukaryota</taxon>
        <taxon>Fungi</taxon>
        <taxon>Dikarya</taxon>
        <taxon>Ascomycota</taxon>
        <taxon>Saccharomycotina</taxon>
        <taxon>Pichiomycetes</taxon>
        <taxon>Debaryomycetaceae</taxon>
        <taxon>Candida/Lodderomyces clade</taxon>
        <taxon>Lodderomyces</taxon>
    </lineage>
</organism>
<proteinExistence type="inferred from homology"/>
<evidence type="ECO:0000313" key="7">
    <source>
        <dbReference type="EMBL" id="CAK9436259.1"/>
    </source>
</evidence>
<dbReference type="GeneID" id="92206013"/>
<dbReference type="PANTHER" id="PTHR45848">
    <property type="entry name" value="DUAL SPECIFICITY PROTEIN PHOSPHATASE 12 FAMILY MEMBER"/>
    <property type="match status" value="1"/>
</dbReference>
<evidence type="ECO:0000259" key="5">
    <source>
        <dbReference type="PROSITE" id="PS50054"/>
    </source>
</evidence>
<dbReference type="InterPro" id="IPR016278">
    <property type="entry name" value="DUSP12"/>
</dbReference>
<dbReference type="Pfam" id="PF00782">
    <property type="entry name" value="DSPc"/>
    <property type="match status" value="1"/>
</dbReference>